<dbReference type="Gene3D" id="3.40.710.10">
    <property type="entry name" value="DD-peptidase/beta-lactamase superfamily"/>
    <property type="match status" value="1"/>
</dbReference>
<keyword evidence="1 4" id="KW-0732">Signal</keyword>
<feature type="signal peptide" evidence="4">
    <location>
        <begin position="1"/>
        <end position="34"/>
    </location>
</feature>
<dbReference type="PANTHER" id="PTHR35333">
    <property type="entry name" value="BETA-LACTAMASE"/>
    <property type="match status" value="1"/>
</dbReference>
<dbReference type="InterPro" id="IPR012338">
    <property type="entry name" value="Beta-lactam/transpept-like"/>
</dbReference>
<dbReference type="Pfam" id="PF19258">
    <property type="entry name" value="KxYKxGKxW_sig"/>
    <property type="match status" value="1"/>
</dbReference>
<dbReference type="GO" id="GO:0046677">
    <property type="term" value="P:response to antibiotic"/>
    <property type="evidence" value="ECO:0007669"/>
    <property type="project" value="InterPro"/>
</dbReference>
<feature type="region of interest" description="Disordered" evidence="3">
    <location>
        <begin position="42"/>
        <end position="74"/>
    </location>
</feature>
<dbReference type="EMBL" id="AZFK01000088">
    <property type="protein sequence ID" value="KRL87697.1"/>
    <property type="molecule type" value="Genomic_DNA"/>
</dbReference>
<dbReference type="SUPFAM" id="SSF69360">
    <property type="entry name" value="Cell wall binding repeat"/>
    <property type="match status" value="4"/>
</dbReference>
<dbReference type="NCBIfam" id="TIGR03715">
    <property type="entry name" value="KxYKxGKxW"/>
    <property type="match status" value="1"/>
</dbReference>
<dbReference type="GO" id="GO:0008800">
    <property type="term" value="F:beta-lactamase activity"/>
    <property type="evidence" value="ECO:0007669"/>
    <property type="project" value="InterPro"/>
</dbReference>
<evidence type="ECO:0000256" key="2">
    <source>
        <dbReference type="ARBA" id="ARBA00022737"/>
    </source>
</evidence>
<comment type="caution">
    <text evidence="6">The sequence shown here is derived from an EMBL/GenBank/DDBJ whole genome shotgun (WGS) entry which is preliminary data.</text>
</comment>
<evidence type="ECO:0000313" key="7">
    <source>
        <dbReference type="Proteomes" id="UP000050816"/>
    </source>
</evidence>
<evidence type="ECO:0000259" key="5">
    <source>
        <dbReference type="Pfam" id="PF13354"/>
    </source>
</evidence>
<name>A0A0R1U300_9LACO</name>
<dbReference type="InterPro" id="IPR045155">
    <property type="entry name" value="Beta-lactam_cat"/>
</dbReference>
<protein>
    <recommendedName>
        <fullName evidence="5">Beta-lactamase class A catalytic domain-containing protein</fullName>
    </recommendedName>
</protein>
<keyword evidence="2" id="KW-0677">Repeat</keyword>
<dbReference type="SUPFAM" id="SSF56601">
    <property type="entry name" value="beta-lactamase/transpeptidase-like"/>
    <property type="match status" value="1"/>
</dbReference>
<proteinExistence type="predicted"/>
<dbReference type="GO" id="GO:0030655">
    <property type="term" value="P:beta-lactam antibiotic catabolic process"/>
    <property type="evidence" value="ECO:0007669"/>
    <property type="project" value="InterPro"/>
</dbReference>
<dbReference type="Proteomes" id="UP000050816">
    <property type="component" value="Unassembled WGS sequence"/>
</dbReference>
<reference evidence="6 7" key="1">
    <citation type="journal article" date="2015" name="Genome Announc.">
        <title>Expanding the biotechnology potential of lactobacilli through comparative genomics of 213 strains and associated genera.</title>
        <authorList>
            <person name="Sun Z."/>
            <person name="Harris H.M."/>
            <person name="McCann A."/>
            <person name="Guo C."/>
            <person name="Argimon S."/>
            <person name="Zhang W."/>
            <person name="Yang X."/>
            <person name="Jeffery I.B."/>
            <person name="Cooney J.C."/>
            <person name="Kagawa T.F."/>
            <person name="Liu W."/>
            <person name="Song Y."/>
            <person name="Salvetti E."/>
            <person name="Wrobel A."/>
            <person name="Rasinkangas P."/>
            <person name="Parkhill J."/>
            <person name="Rea M.C."/>
            <person name="O'Sullivan O."/>
            <person name="Ritari J."/>
            <person name="Douillard F.P."/>
            <person name="Paul Ross R."/>
            <person name="Yang R."/>
            <person name="Briner A.E."/>
            <person name="Felis G.E."/>
            <person name="de Vos W.M."/>
            <person name="Barrangou R."/>
            <person name="Klaenhammer T.R."/>
            <person name="Caufield P.W."/>
            <person name="Cui Y."/>
            <person name="Zhang H."/>
            <person name="O'Toole P.W."/>
        </authorList>
    </citation>
    <scope>NUCLEOTIDE SEQUENCE [LARGE SCALE GENOMIC DNA]</scope>
    <source>
        <strain evidence="6 7">DSM 15946</strain>
    </source>
</reference>
<dbReference type="InterPro" id="IPR000871">
    <property type="entry name" value="Beta-lactam_class-A"/>
</dbReference>
<gene>
    <name evidence="6" type="ORF">FC43_GL001013</name>
</gene>
<dbReference type="Pfam" id="PF19127">
    <property type="entry name" value="Choline_bind_3"/>
    <property type="match status" value="1"/>
</dbReference>
<dbReference type="GeneID" id="82934431"/>
<dbReference type="Pfam" id="PF13354">
    <property type="entry name" value="Beta-lactamase2"/>
    <property type="match status" value="1"/>
</dbReference>
<dbReference type="RefSeq" id="WP_019206710.1">
    <property type="nucleotide sequence ID" value="NZ_AZFK01000088.1"/>
</dbReference>
<evidence type="ECO:0000313" key="6">
    <source>
        <dbReference type="EMBL" id="KRL87697.1"/>
    </source>
</evidence>
<organism evidence="6 7">
    <name type="scientific">Limosilactobacillus ingluviei DSM 15946</name>
    <dbReference type="NCBI Taxonomy" id="1423760"/>
    <lineage>
        <taxon>Bacteria</taxon>
        <taxon>Bacillati</taxon>
        <taxon>Bacillota</taxon>
        <taxon>Bacilli</taxon>
        <taxon>Lactobacillales</taxon>
        <taxon>Lactobacillaceae</taxon>
        <taxon>Limosilactobacillus</taxon>
    </lineage>
</organism>
<feature type="domain" description="Beta-lactamase class A catalytic" evidence="5">
    <location>
        <begin position="695"/>
        <end position="787"/>
    </location>
</feature>
<evidence type="ECO:0000256" key="1">
    <source>
        <dbReference type="ARBA" id="ARBA00022729"/>
    </source>
</evidence>
<dbReference type="InterPro" id="IPR022263">
    <property type="entry name" value="KxYKxGKxW"/>
</dbReference>
<accession>A0A0R1U300</accession>
<feature type="chain" id="PRO_5006411476" description="Beta-lactamase class A catalytic domain-containing protein" evidence="4">
    <location>
        <begin position="35"/>
        <end position="857"/>
    </location>
</feature>
<evidence type="ECO:0000256" key="4">
    <source>
        <dbReference type="SAM" id="SignalP"/>
    </source>
</evidence>
<dbReference type="Gene3D" id="2.10.270.20">
    <property type="match status" value="1"/>
</dbReference>
<dbReference type="Gene3D" id="2.10.270.10">
    <property type="entry name" value="Cholin Binding"/>
    <property type="match status" value="4"/>
</dbReference>
<dbReference type="AlphaFoldDB" id="A0A0R1U300"/>
<dbReference type="PATRIC" id="fig|1423760.3.peg.1046"/>
<evidence type="ECO:0000256" key="3">
    <source>
        <dbReference type="SAM" id="MobiDB-lite"/>
    </source>
</evidence>
<dbReference type="PANTHER" id="PTHR35333:SF3">
    <property type="entry name" value="BETA-LACTAMASE-TYPE TRANSPEPTIDASE FOLD CONTAINING PROTEIN"/>
    <property type="match status" value="1"/>
</dbReference>
<dbReference type="Pfam" id="PF01473">
    <property type="entry name" value="Choline_bind_1"/>
    <property type="match status" value="2"/>
</dbReference>
<dbReference type="InterPro" id="IPR018337">
    <property type="entry name" value="Cell_wall/Cho-bd_repeat"/>
</dbReference>
<sequence>MIKQHFKMYKAGKRWLIAAITVMGVALGSQIAYADTATTSAAPSSVTTAQSPAPTSTSETPAPATSAAPAQATSPIQTASGHEVQRNGAWYYVQTNGTQTTGWQRLADGRVVYYDAQTAQMVHGEKYFTDTNRWLYLDQINGALHRGFTTLPDGRRVYYDVQADLSGAGMLHEVQAVGQQTYNFDPWDGHLKTGWQTVNGHHPAYFAPAMVKQAERHIDGHWYYFDAQGAMATGLTTLPDGRLVYYNQQGQMQYGEQPVNGKWLFFDQNNGAIKQGWFTLPDGRRVYYDVTPKQNGFTGAGMLHGVQAVGKQTYNFDTWDGRLKTGWQTVNGQRAYFAPAMVKQAERHVDGHWYYFNGQGVMATGLTTLPDGRLVYYNKQGQMQYGEQPVGGKWLFFDQNNGAIKQGWFTLPDGRRVYYDVTPKQNGFTGAGMLHGDQQIGQRYYRFDAVNGKLLQELTNTATYDQQAHKLRFLGHGGWLGANQRFYDHGQTFTTDAQGYVVLTAGEHYLGQQWYLAGADGTVKTGWQTLPDGRLVYYDPTTAAMVKGERNLAGHWYYFNPQNGAKTTRQYVNLGSKIVYYNDQGQMLYGWQTIDGQRRYFDRWDGAEALSTILPLDGHWYAFDRYGTPRDLQAVNNLINRLGSKIAFAVQSQVSGQVYSYSNANQRFITASTVKVALLAELLHKTGGNLSAYQRSLAEKMIRNSDNAAATAIANQLGRNTAGGDLYRALGMSSTTPTYHWGQTRTTSQDQLKLLAQIYLTDHSGYLNQRSQAYLRELMHTVSAGQRWGISAGSSDYYVKNGWLSLWSNAQWYVDSIGFLPNHGRGYTLAIYSEGNPLATGINKVEQVARLVQSLLG</sequence>